<keyword evidence="2" id="KW-0547">Nucleotide-binding</keyword>
<dbReference type="PANTHER" id="PTHR33418:SF1">
    <property type="entry name" value="HELICASE-ASSOCIATED DOMAIN-CONTAINING PROTEIN"/>
    <property type="match status" value="1"/>
</dbReference>
<keyword evidence="2" id="KW-0347">Helicase</keyword>
<protein>
    <submittedName>
        <fullName evidence="2">Helicase</fullName>
    </submittedName>
</protein>
<reference evidence="2" key="1">
    <citation type="submission" date="2020-06" db="EMBL/GenBank/DDBJ databases">
        <authorList>
            <consortium name="Plant Systems Biology data submission"/>
        </authorList>
    </citation>
    <scope>NUCLEOTIDE SEQUENCE</scope>
    <source>
        <strain evidence="2">D6</strain>
    </source>
</reference>
<dbReference type="GO" id="GO:0004386">
    <property type="term" value="F:helicase activity"/>
    <property type="evidence" value="ECO:0007669"/>
    <property type="project" value="UniProtKB-KW"/>
</dbReference>
<evidence type="ECO:0000313" key="3">
    <source>
        <dbReference type="Proteomes" id="UP001153069"/>
    </source>
</evidence>
<keyword evidence="2" id="KW-0067">ATP-binding</keyword>
<dbReference type="EMBL" id="CAICTM010000611">
    <property type="protein sequence ID" value="CAB9513784.1"/>
    <property type="molecule type" value="Genomic_DNA"/>
</dbReference>
<dbReference type="InterPro" id="IPR005114">
    <property type="entry name" value="Helicase_assoc"/>
</dbReference>
<gene>
    <name evidence="2" type="ORF">SEMRO_612_G175490.1</name>
</gene>
<dbReference type="PANTHER" id="PTHR33418">
    <property type="entry name" value="HELICASE-ASSOCIATED"/>
    <property type="match status" value="1"/>
</dbReference>
<dbReference type="Gene3D" id="6.10.140.530">
    <property type="match status" value="4"/>
</dbReference>
<proteinExistence type="predicted"/>
<name>A0A9N8E8K0_9STRA</name>
<dbReference type="Proteomes" id="UP001153069">
    <property type="component" value="Unassembled WGS sequence"/>
</dbReference>
<feature type="domain" description="Helicase-associated" evidence="1">
    <location>
        <begin position="176"/>
        <end position="237"/>
    </location>
</feature>
<keyword evidence="3" id="KW-1185">Reference proteome</keyword>
<sequence length="318" mass="38073">MYRGIQFAIIIIIPLTVDNPTWDDNLAALCEYRDRHGTVNIPDRSSHYPQLGRFVYNLRRQKSLLTQIQKQQLDELGFLWESSLDAKRQQQWEDMFDRLVAFQQEHGHCVVPQQYEKDPPLGIWVMNQRSRWKLSELETSSSSQAALTEDQRERLAAIGFVVRLRPGGARKQTKFEQRWNLRFQELLAYQEEHGDCNVPLTFVKNKKLANWVHTQRQYHKKGQLRWDRYQALCDIGFTWDFAEIHDESWHRRYKQVKTYYEQLQQYKLQQSDTSKLPTLSDRAKVWKDNQRRAHASGYLDPDRKALLDEIEGFEWRQE</sequence>
<feature type="domain" description="Helicase-associated" evidence="1">
    <location>
        <begin position="21"/>
        <end position="78"/>
    </location>
</feature>
<evidence type="ECO:0000313" key="2">
    <source>
        <dbReference type="EMBL" id="CAB9513784.1"/>
    </source>
</evidence>
<dbReference type="AlphaFoldDB" id="A0A9N8E8K0"/>
<accession>A0A9N8E8K0</accession>
<keyword evidence="2" id="KW-0378">Hydrolase</keyword>
<feature type="domain" description="Helicase-associated" evidence="1">
    <location>
        <begin position="89"/>
        <end position="160"/>
    </location>
</feature>
<organism evidence="2 3">
    <name type="scientific">Seminavis robusta</name>
    <dbReference type="NCBI Taxonomy" id="568900"/>
    <lineage>
        <taxon>Eukaryota</taxon>
        <taxon>Sar</taxon>
        <taxon>Stramenopiles</taxon>
        <taxon>Ochrophyta</taxon>
        <taxon>Bacillariophyta</taxon>
        <taxon>Bacillariophyceae</taxon>
        <taxon>Bacillariophycidae</taxon>
        <taxon>Naviculales</taxon>
        <taxon>Naviculaceae</taxon>
        <taxon>Seminavis</taxon>
    </lineage>
</organism>
<comment type="caution">
    <text evidence="2">The sequence shown here is derived from an EMBL/GenBank/DDBJ whole genome shotgun (WGS) entry which is preliminary data.</text>
</comment>
<dbReference type="Pfam" id="PF03457">
    <property type="entry name" value="HA"/>
    <property type="match status" value="3"/>
</dbReference>
<evidence type="ECO:0000259" key="1">
    <source>
        <dbReference type="Pfam" id="PF03457"/>
    </source>
</evidence>
<dbReference type="OrthoDB" id="45515at2759"/>